<sequence length="291" mass="32496">MEEHESESNDEGPVQTSFMTSLRTFAPADPKKSTTAAPKAAPKATAPKASAHASRNRKTQAAASKRTAEVPKVAIGKAKRAKVTDDLEMCMDAATEEPPEFSEADKDLLDGFVNRFAFAKKLEPPLADAPFKSYIQDRITKLNALKNDVKAKRRSALRRQDKENDPLYIELGKLSDKADTYMHLLKCLLGTAQVGSESSLIQLMDASGKEDGFEFNGAVIRRGLKSMVNDDFRLEAWENLVTKTYESIQKRFVESEDTTKADDFYQLLCTQILQKLVRTAGSKFKNKDWFD</sequence>
<accession>A0ABP0K214</accession>
<proteinExistence type="predicted"/>
<keyword evidence="2" id="KW-1185">Reference proteome</keyword>
<dbReference type="Proteomes" id="UP001642484">
    <property type="component" value="Unassembled WGS sequence"/>
</dbReference>
<dbReference type="EMBL" id="CAXAMN010007136">
    <property type="protein sequence ID" value="CAK9020571.1"/>
    <property type="molecule type" value="Genomic_DNA"/>
</dbReference>
<organism evidence="1 2">
    <name type="scientific">Durusdinium trenchii</name>
    <dbReference type="NCBI Taxonomy" id="1381693"/>
    <lineage>
        <taxon>Eukaryota</taxon>
        <taxon>Sar</taxon>
        <taxon>Alveolata</taxon>
        <taxon>Dinophyceae</taxon>
        <taxon>Suessiales</taxon>
        <taxon>Symbiodiniaceae</taxon>
        <taxon>Durusdinium</taxon>
    </lineage>
</organism>
<evidence type="ECO:0000313" key="2">
    <source>
        <dbReference type="Proteomes" id="UP001642484"/>
    </source>
</evidence>
<protein>
    <submittedName>
        <fullName evidence="1">Uncharacterized protein</fullName>
    </submittedName>
</protein>
<evidence type="ECO:0000313" key="1">
    <source>
        <dbReference type="EMBL" id="CAK9020571.1"/>
    </source>
</evidence>
<reference evidence="1 2" key="1">
    <citation type="submission" date="2024-02" db="EMBL/GenBank/DDBJ databases">
        <authorList>
            <person name="Chen Y."/>
            <person name="Shah S."/>
            <person name="Dougan E. K."/>
            <person name="Thang M."/>
            <person name="Chan C."/>
        </authorList>
    </citation>
    <scope>NUCLEOTIDE SEQUENCE [LARGE SCALE GENOMIC DNA]</scope>
</reference>
<comment type="caution">
    <text evidence="1">The sequence shown here is derived from an EMBL/GenBank/DDBJ whole genome shotgun (WGS) entry which is preliminary data.</text>
</comment>
<gene>
    <name evidence="1" type="ORF">CCMP2556_LOCUS14107</name>
</gene>
<name>A0ABP0K214_9DINO</name>